<dbReference type="NCBIfam" id="TIGR00464">
    <property type="entry name" value="gltX_bact"/>
    <property type="match status" value="1"/>
</dbReference>
<dbReference type="GO" id="GO:0005829">
    <property type="term" value="C:cytosol"/>
    <property type="evidence" value="ECO:0007669"/>
    <property type="project" value="TreeGrafter"/>
</dbReference>
<dbReference type="PRINTS" id="PR00987">
    <property type="entry name" value="TRNASYNTHGLU"/>
</dbReference>
<keyword evidence="5 7" id="KW-0648">Protein biosynthesis</keyword>
<keyword evidence="6 7" id="KW-0030">Aminoacyl-tRNA synthetase</keyword>
<comment type="caution">
    <text evidence="10">The sequence shown here is derived from an EMBL/GenBank/DDBJ whole genome shotgun (WGS) entry which is preliminary data.</text>
</comment>
<keyword evidence="11" id="KW-1185">Reference proteome</keyword>
<organism evidence="10 11">
    <name type="scientific">Seongchinamella sediminis</name>
    <dbReference type="NCBI Taxonomy" id="2283635"/>
    <lineage>
        <taxon>Bacteria</taxon>
        <taxon>Pseudomonadati</taxon>
        <taxon>Pseudomonadota</taxon>
        <taxon>Gammaproteobacteria</taxon>
        <taxon>Cellvibrionales</taxon>
        <taxon>Halieaceae</taxon>
        <taxon>Seongchinamella</taxon>
    </lineage>
</organism>
<evidence type="ECO:0000256" key="5">
    <source>
        <dbReference type="ARBA" id="ARBA00022917"/>
    </source>
</evidence>
<dbReference type="EMBL" id="QRAN01000003">
    <property type="protein sequence ID" value="RLQ23200.1"/>
    <property type="molecule type" value="Genomic_DNA"/>
</dbReference>
<dbReference type="GO" id="GO:0000049">
    <property type="term" value="F:tRNA binding"/>
    <property type="evidence" value="ECO:0007669"/>
    <property type="project" value="InterPro"/>
</dbReference>
<comment type="subcellular location">
    <subcellularLocation>
        <location evidence="7">Cytoplasm</location>
    </subcellularLocation>
</comment>
<dbReference type="GO" id="GO:0006424">
    <property type="term" value="P:glutamyl-tRNA aminoacylation"/>
    <property type="evidence" value="ECO:0007669"/>
    <property type="project" value="UniProtKB-UniRule"/>
</dbReference>
<gene>
    <name evidence="7" type="primary">gltX</name>
    <name evidence="10" type="ORF">DWB85_04340</name>
</gene>
<dbReference type="InterPro" id="IPR014729">
    <property type="entry name" value="Rossmann-like_a/b/a_fold"/>
</dbReference>
<evidence type="ECO:0000256" key="2">
    <source>
        <dbReference type="ARBA" id="ARBA00022598"/>
    </source>
</evidence>
<evidence type="ECO:0000259" key="9">
    <source>
        <dbReference type="Pfam" id="PF19269"/>
    </source>
</evidence>
<keyword evidence="4 7" id="KW-0067">ATP-binding</keyword>
<feature type="binding site" evidence="7">
    <location>
        <position position="254"/>
    </location>
    <ligand>
        <name>ATP</name>
        <dbReference type="ChEBI" id="CHEBI:30616"/>
    </ligand>
</feature>
<comment type="caution">
    <text evidence="7">Lacks conserved residue(s) required for the propagation of feature annotation.</text>
</comment>
<dbReference type="InterPro" id="IPR008925">
    <property type="entry name" value="aa_tRNA-synth_I_cd-bd_sf"/>
</dbReference>
<dbReference type="Gene3D" id="1.10.10.350">
    <property type="match status" value="1"/>
</dbReference>
<keyword evidence="2 7" id="KW-0436">Ligase</keyword>
<accession>A0A3L7E310</accession>
<comment type="similarity">
    <text evidence="1 7">Belongs to the class-I aminoacyl-tRNA synthetase family. Glutamate--tRNA ligase type 1 subfamily.</text>
</comment>
<dbReference type="InterPro" id="IPR020751">
    <property type="entry name" value="aa-tRNA-synth_I_codon-bd_sub2"/>
</dbReference>
<dbReference type="InterPro" id="IPR001412">
    <property type="entry name" value="aa-tRNA-synth_I_CS"/>
</dbReference>
<dbReference type="InterPro" id="IPR033910">
    <property type="entry name" value="GluRS_core"/>
</dbReference>
<dbReference type="InterPro" id="IPR000924">
    <property type="entry name" value="Glu/Gln-tRNA-synth"/>
</dbReference>
<dbReference type="GO" id="GO:0008270">
    <property type="term" value="F:zinc ion binding"/>
    <property type="evidence" value="ECO:0007669"/>
    <property type="project" value="InterPro"/>
</dbReference>
<evidence type="ECO:0000256" key="4">
    <source>
        <dbReference type="ARBA" id="ARBA00022840"/>
    </source>
</evidence>
<protein>
    <recommendedName>
        <fullName evidence="7">Glutamate--tRNA ligase</fullName>
        <ecNumber evidence="7">6.1.1.17</ecNumber>
    </recommendedName>
    <alternativeName>
        <fullName evidence="7">Glutamyl-tRNA synthetase</fullName>
        <shortName evidence="7">GluRS</shortName>
    </alternativeName>
</protein>
<sequence length="493" mass="55639">MTVRTRVAPSPTGDPHVGTAYIALFNMCFARAHGGQFLLRIEDTDQVRSTPESEQAILDSLNWLGLEWDEGPDVGGDCGPYRQSERMEIYGQYARQLVDEGKAFICYRTAAELDELREARRAAGNSNALKPSDLQLADEEVAKRRAAGDPYVIRMIVPEEEGACAVDDMLRGTIELDWGMVDAQILLKSDGMPTYHLANVVDDHLMGITHVIRGEEWINSAPKHKLLYQYFGWDMPQLCHLPLLRNPDKSKLSKRKNPTSILYYQRMGFLPEALLNYLGRMGWSMPDESEKFTLAQMVDNFDIQRVSLGGPIFDMEKLSWLNGLWIREDLDEQALARRLIDWAYNEANLMKVLPHAQKRMETLSDFAPLASFLVSGTLPISEENFASVRGEREDIVKGLQFALWRMEALQQWHRDNIWTELKALADATGVKVKDFLAPIFVAIAGTSASFSVVDSMEMLGPDMSRARLRCAIAVLGGVSKKAMKRLEKEYQGL</sequence>
<dbReference type="AlphaFoldDB" id="A0A3L7E310"/>
<evidence type="ECO:0000313" key="11">
    <source>
        <dbReference type="Proteomes" id="UP000265509"/>
    </source>
</evidence>
<dbReference type="Pfam" id="PF00749">
    <property type="entry name" value="tRNA-synt_1c"/>
    <property type="match status" value="1"/>
</dbReference>
<dbReference type="InterPro" id="IPR020058">
    <property type="entry name" value="Glu/Gln-tRNA-synth_Ib_cat-dom"/>
</dbReference>
<evidence type="ECO:0000256" key="6">
    <source>
        <dbReference type="ARBA" id="ARBA00023146"/>
    </source>
</evidence>
<dbReference type="OrthoDB" id="9807503at2"/>
<dbReference type="PANTHER" id="PTHR43311">
    <property type="entry name" value="GLUTAMATE--TRNA LIGASE"/>
    <property type="match status" value="1"/>
</dbReference>
<feature type="short sequence motif" description="'HIGH' region" evidence="7">
    <location>
        <begin position="9"/>
        <end position="19"/>
    </location>
</feature>
<comment type="function">
    <text evidence="7">Catalyzes the attachment of glutamate to tRNA(Glu) in a two-step reaction: glutamate is first activated by ATP to form Glu-AMP and then transferred to the acceptor end of tRNA(Glu).</text>
</comment>
<feature type="short sequence motif" description="'KMSKS' region" evidence="7">
    <location>
        <begin position="251"/>
        <end position="255"/>
    </location>
</feature>
<keyword evidence="3 7" id="KW-0547">Nucleotide-binding</keyword>
<dbReference type="InterPro" id="IPR004527">
    <property type="entry name" value="Glu-tRNA-ligase_bac/mito"/>
</dbReference>
<dbReference type="InterPro" id="IPR045462">
    <property type="entry name" value="aa-tRNA-synth_I_cd-bd"/>
</dbReference>
<dbReference type="PANTHER" id="PTHR43311:SF2">
    <property type="entry name" value="GLUTAMATE--TRNA LIGASE, MITOCHONDRIAL-RELATED"/>
    <property type="match status" value="1"/>
</dbReference>
<dbReference type="GO" id="GO:0004818">
    <property type="term" value="F:glutamate-tRNA ligase activity"/>
    <property type="evidence" value="ECO:0007669"/>
    <property type="project" value="UniProtKB-UniRule"/>
</dbReference>
<name>A0A3L7E310_9GAMM</name>
<dbReference type="PROSITE" id="PS00178">
    <property type="entry name" value="AA_TRNA_LIGASE_I"/>
    <property type="match status" value="1"/>
</dbReference>
<feature type="domain" description="Glutamyl/glutaminyl-tRNA synthetase class Ib catalytic" evidence="8">
    <location>
        <begin position="3"/>
        <end position="320"/>
    </location>
</feature>
<evidence type="ECO:0000256" key="3">
    <source>
        <dbReference type="ARBA" id="ARBA00022741"/>
    </source>
</evidence>
<dbReference type="GO" id="GO:0005524">
    <property type="term" value="F:ATP binding"/>
    <property type="evidence" value="ECO:0007669"/>
    <property type="project" value="UniProtKB-UniRule"/>
</dbReference>
<keyword evidence="7" id="KW-0963">Cytoplasm</keyword>
<evidence type="ECO:0000256" key="1">
    <source>
        <dbReference type="ARBA" id="ARBA00007894"/>
    </source>
</evidence>
<dbReference type="RefSeq" id="WP_117952967.1">
    <property type="nucleotide sequence ID" value="NZ_QRAN01000003.1"/>
</dbReference>
<dbReference type="Proteomes" id="UP000265509">
    <property type="component" value="Unassembled WGS sequence"/>
</dbReference>
<evidence type="ECO:0000259" key="8">
    <source>
        <dbReference type="Pfam" id="PF00749"/>
    </source>
</evidence>
<dbReference type="Pfam" id="PF19269">
    <property type="entry name" value="Anticodon_2"/>
    <property type="match status" value="1"/>
</dbReference>
<reference evidence="10 11" key="1">
    <citation type="submission" date="2018-07" db="EMBL/GenBank/DDBJ databases">
        <title>Halioglobus sp. genome submission.</title>
        <authorList>
            <person name="Ye M.-Q."/>
            <person name="Du Z.-J."/>
        </authorList>
    </citation>
    <scope>NUCLEOTIDE SEQUENCE [LARGE SCALE GENOMIC DNA]</scope>
    <source>
        <strain evidence="10 11">U0301</strain>
    </source>
</reference>
<dbReference type="SUPFAM" id="SSF52374">
    <property type="entry name" value="Nucleotidylyl transferase"/>
    <property type="match status" value="1"/>
</dbReference>
<dbReference type="FunFam" id="3.40.50.620:FF:000045">
    <property type="entry name" value="Glutamate--tRNA ligase, mitochondrial"/>
    <property type="match status" value="1"/>
</dbReference>
<proteinExistence type="inferred from homology"/>
<evidence type="ECO:0000256" key="7">
    <source>
        <dbReference type="HAMAP-Rule" id="MF_00022"/>
    </source>
</evidence>
<dbReference type="Gene3D" id="3.40.50.620">
    <property type="entry name" value="HUPs"/>
    <property type="match status" value="1"/>
</dbReference>
<comment type="catalytic activity">
    <reaction evidence="7">
        <text>tRNA(Glu) + L-glutamate + ATP = L-glutamyl-tRNA(Glu) + AMP + diphosphate</text>
        <dbReference type="Rhea" id="RHEA:23540"/>
        <dbReference type="Rhea" id="RHEA-COMP:9663"/>
        <dbReference type="Rhea" id="RHEA-COMP:9680"/>
        <dbReference type="ChEBI" id="CHEBI:29985"/>
        <dbReference type="ChEBI" id="CHEBI:30616"/>
        <dbReference type="ChEBI" id="CHEBI:33019"/>
        <dbReference type="ChEBI" id="CHEBI:78442"/>
        <dbReference type="ChEBI" id="CHEBI:78520"/>
        <dbReference type="ChEBI" id="CHEBI:456215"/>
        <dbReference type="EC" id="6.1.1.17"/>
    </reaction>
</comment>
<dbReference type="SUPFAM" id="SSF48163">
    <property type="entry name" value="An anticodon-binding domain of class I aminoacyl-tRNA synthetases"/>
    <property type="match status" value="1"/>
</dbReference>
<dbReference type="CDD" id="cd00808">
    <property type="entry name" value="GluRS_core"/>
    <property type="match status" value="1"/>
</dbReference>
<dbReference type="HAMAP" id="MF_00022">
    <property type="entry name" value="Glu_tRNA_synth_type1"/>
    <property type="match status" value="1"/>
</dbReference>
<dbReference type="EC" id="6.1.1.17" evidence="7"/>
<comment type="subunit">
    <text evidence="7">Monomer.</text>
</comment>
<dbReference type="InterPro" id="IPR049940">
    <property type="entry name" value="GluQ/Sye"/>
</dbReference>
<feature type="domain" description="Aminoacyl-tRNA synthetase class I anticodon-binding" evidence="9">
    <location>
        <begin position="335"/>
        <end position="472"/>
    </location>
</feature>
<evidence type="ECO:0000313" key="10">
    <source>
        <dbReference type="EMBL" id="RLQ23200.1"/>
    </source>
</evidence>